<evidence type="ECO:0000313" key="2">
    <source>
        <dbReference type="Proteomes" id="UP001430953"/>
    </source>
</evidence>
<sequence length="111" mass="12676">MRDNAKFTKRKGSSIRLDISTEVPALQTRSHCGCNGGFYCSYTIWVDVFNDAGTGNNVTHMCANIELMVHYRDEFGVQFGLFKHPPILENHERIYEPVPIDEKQLNAVENQ</sequence>
<protein>
    <submittedName>
        <fullName evidence="1">Uncharacterized protein</fullName>
    </submittedName>
</protein>
<evidence type="ECO:0000313" key="1">
    <source>
        <dbReference type="EMBL" id="KAL0122150.1"/>
    </source>
</evidence>
<dbReference type="Proteomes" id="UP001430953">
    <property type="component" value="Unassembled WGS sequence"/>
</dbReference>
<proteinExistence type="predicted"/>
<dbReference type="AlphaFoldDB" id="A0AAW2G3K3"/>
<organism evidence="1 2">
    <name type="scientific">Cardiocondyla obscurior</name>
    <dbReference type="NCBI Taxonomy" id="286306"/>
    <lineage>
        <taxon>Eukaryota</taxon>
        <taxon>Metazoa</taxon>
        <taxon>Ecdysozoa</taxon>
        <taxon>Arthropoda</taxon>
        <taxon>Hexapoda</taxon>
        <taxon>Insecta</taxon>
        <taxon>Pterygota</taxon>
        <taxon>Neoptera</taxon>
        <taxon>Endopterygota</taxon>
        <taxon>Hymenoptera</taxon>
        <taxon>Apocrita</taxon>
        <taxon>Aculeata</taxon>
        <taxon>Formicoidea</taxon>
        <taxon>Formicidae</taxon>
        <taxon>Myrmicinae</taxon>
        <taxon>Cardiocondyla</taxon>
    </lineage>
</organism>
<reference evidence="1 2" key="1">
    <citation type="submission" date="2023-03" db="EMBL/GenBank/DDBJ databases">
        <title>High recombination rates correlate with genetic variation in Cardiocondyla obscurior ants.</title>
        <authorList>
            <person name="Errbii M."/>
        </authorList>
    </citation>
    <scope>NUCLEOTIDE SEQUENCE [LARGE SCALE GENOMIC DNA]</scope>
    <source>
        <strain evidence="1">Alpha-2009</strain>
        <tissue evidence="1">Whole body</tissue>
    </source>
</reference>
<accession>A0AAW2G3K3</accession>
<gene>
    <name evidence="1" type="ORF">PUN28_007125</name>
</gene>
<keyword evidence="2" id="KW-1185">Reference proteome</keyword>
<name>A0AAW2G3K3_9HYME</name>
<dbReference type="EMBL" id="JADYXP020000006">
    <property type="protein sequence ID" value="KAL0122150.1"/>
    <property type="molecule type" value="Genomic_DNA"/>
</dbReference>
<comment type="caution">
    <text evidence="1">The sequence shown here is derived from an EMBL/GenBank/DDBJ whole genome shotgun (WGS) entry which is preliminary data.</text>
</comment>